<organism evidence="1 2">
    <name type="scientific">Microbacterium trichothecenolyticum</name>
    <name type="common">Aureobacterium trichothecenolyticum</name>
    <dbReference type="NCBI Taxonomy" id="69370"/>
    <lineage>
        <taxon>Bacteria</taxon>
        <taxon>Bacillati</taxon>
        <taxon>Actinomycetota</taxon>
        <taxon>Actinomycetes</taxon>
        <taxon>Micrococcales</taxon>
        <taxon>Microbacteriaceae</taxon>
        <taxon>Microbacterium</taxon>
    </lineage>
</organism>
<dbReference type="RefSeq" id="WP_045302165.1">
    <property type="nucleotide sequence ID" value="NZ_JYJA01000040.1"/>
</dbReference>
<accession>A0A0M2H8Y6</accession>
<dbReference type="GO" id="GO:0006355">
    <property type="term" value="P:regulation of DNA-templated transcription"/>
    <property type="evidence" value="ECO:0007669"/>
    <property type="project" value="InterPro"/>
</dbReference>
<reference evidence="1 2" key="1">
    <citation type="submission" date="2015-02" db="EMBL/GenBank/DDBJ databases">
        <title>Draft genome sequences of ten Microbacterium spp. with emphasis on heavy metal contaminated environments.</title>
        <authorList>
            <person name="Corretto E."/>
        </authorList>
    </citation>
    <scope>NUCLEOTIDE SEQUENCE [LARGE SCALE GENOMIC DNA]</scope>
    <source>
        <strain evidence="1 2">DSM 8608</strain>
    </source>
</reference>
<dbReference type="OrthoDB" id="5193907at2"/>
<comment type="caution">
    <text evidence="1">The sequence shown here is derived from an EMBL/GenBank/DDBJ whole genome shotgun (WGS) entry which is preliminary data.</text>
</comment>
<dbReference type="Pfam" id="PF05534">
    <property type="entry name" value="HicB"/>
    <property type="match status" value="1"/>
</dbReference>
<dbReference type="Proteomes" id="UP000034098">
    <property type="component" value="Unassembled WGS sequence"/>
</dbReference>
<evidence type="ECO:0000313" key="1">
    <source>
        <dbReference type="EMBL" id="KJL40436.1"/>
    </source>
</evidence>
<evidence type="ECO:0000313" key="2">
    <source>
        <dbReference type="Proteomes" id="UP000034098"/>
    </source>
</evidence>
<dbReference type="EMBL" id="JYJA01000040">
    <property type="protein sequence ID" value="KJL40436.1"/>
    <property type="molecule type" value="Genomic_DNA"/>
</dbReference>
<dbReference type="AlphaFoldDB" id="A0A0M2H8Y6"/>
<dbReference type="InterPro" id="IPR008651">
    <property type="entry name" value="Uncharacterised_HicB"/>
</dbReference>
<gene>
    <name evidence="1" type="ORF">RS82_03765</name>
</gene>
<dbReference type="InterPro" id="IPR010985">
    <property type="entry name" value="Ribbon_hlx_hlx"/>
</dbReference>
<keyword evidence="2" id="KW-1185">Reference proteome</keyword>
<dbReference type="Gene3D" id="1.10.1220.10">
    <property type="entry name" value="Met repressor-like"/>
    <property type="match status" value="1"/>
</dbReference>
<proteinExistence type="predicted"/>
<name>A0A0M2H8Y6_MICTR</name>
<dbReference type="InterPro" id="IPR013321">
    <property type="entry name" value="Arc_rbn_hlx_hlx"/>
</dbReference>
<protein>
    <submittedName>
        <fullName evidence="1">HicB family protein</fullName>
    </submittedName>
</protein>
<dbReference type="PATRIC" id="fig|69370.6.peg.3832"/>
<dbReference type="SUPFAM" id="SSF47598">
    <property type="entry name" value="Ribbon-helix-helix"/>
    <property type="match status" value="1"/>
</dbReference>
<sequence>MQISTHVDELQRQLAAAAGPDASEVAARLAAALEPAVRLAILEALSEAAGEITRELAPGSVDLRLRGREVDFVVARPQPEPTTEAAAGSSGPVLFAAAASDDPDDATARTTLRLPDSLKARAEAAATAEGLSLNTWLVRAVAAAVEPAPPAARGSSSAYTGWVR</sequence>